<evidence type="ECO:0000256" key="1">
    <source>
        <dbReference type="SAM" id="MobiDB-lite"/>
    </source>
</evidence>
<sequence length="463" mass="52489">MDDIEKLARVYISASKCLPGLQEDMITGIKDLLSQEPSQTSRGLYKLSLPKTKELRSNKYNENSCFQISNKVTDSTNKALKWVFENLSQSNISKLFCGKDKKSLLSLHTKVLEKVFRSIFSSFEALTQELNEVKKSLSQKESDKNVNYLNSSDDTLTHKSNLGSRGNSKVQQNKKSSSDFSKDISFNSSKKQGNIGAKSLENTLVKDRSLSEIEKHRQKKEGLVKSSFKTLKVKGSFTGTELDTLFKVPTYKSSYITKKRNSSAGSFYKKQLAKSSVSISHNLQKLKETGIKSNKLKYCNGSLKEKNKSQYINKTKKPTFNGVISEDDIEEFPAKPFSKKPPRIQKMKSKLEKNPAPKAETSFEIPQTPHKPRMTSLNSQKNCISKATNNPANHKVSSDNVFSKDLLENIKTNQKQFETNGSTHTRNHKRRSSTSELESFIKNELEVQKEYNKKGHYPSMIRE</sequence>
<dbReference type="AlphaFoldDB" id="A0AAD1Y4D3"/>
<comment type="caution">
    <text evidence="2">The sequence shown here is derived from an EMBL/GenBank/DDBJ whole genome shotgun (WGS) entry which is preliminary data.</text>
</comment>
<name>A0AAD1Y4D3_EUPCR</name>
<feature type="region of interest" description="Disordered" evidence="1">
    <location>
        <begin position="144"/>
        <end position="185"/>
    </location>
</feature>
<dbReference type="EMBL" id="CAMPGE010024835">
    <property type="protein sequence ID" value="CAI2382652.1"/>
    <property type="molecule type" value="Genomic_DNA"/>
</dbReference>
<feature type="region of interest" description="Disordered" evidence="1">
    <location>
        <begin position="415"/>
        <end position="437"/>
    </location>
</feature>
<feature type="region of interest" description="Disordered" evidence="1">
    <location>
        <begin position="333"/>
        <end position="377"/>
    </location>
</feature>
<dbReference type="Proteomes" id="UP001295684">
    <property type="component" value="Unassembled WGS sequence"/>
</dbReference>
<organism evidence="2 3">
    <name type="scientific">Euplotes crassus</name>
    <dbReference type="NCBI Taxonomy" id="5936"/>
    <lineage>
        <taxon>Eukaryota</taxon>
        <taxon>Sar</taxon>
        <taxon>Alveolata</taxon>
        <taxon>Ciliophora</taxon>
        <taxon>Intramacronucleata</taxon>
        <taxon>Spirotrichea</taxon>
        <taxon>Hypotrichia</taxon>
        <taxon>Euplotida</taxon>
        <taxon>Euplotidae</taxon>
        <taxon>Moneuplotes</taxon>
    </lineage>
</organism>
<accession>A0AAD1Y4D3</accession>
<reference evidence="2" key="1">
    <citation type="submission" date="2023-07" db="EMBL/GenBank/DDBJ databases">
        <authorList>
            <consortium name="AG Swart"/>
            <person name="Singh M."/>
            <person name="Singh A."/>
            <person name="Seah K."/>
            <person name="Emmerich C."/>
        </authorList>
    </citation>
    <scope>NUCLEOTIDE SEQUENCE</scope>
    <source>
        <strain evidence="2">DP1</strain>
    </source>
</reference>
<evidence type="ECO:0000313" key="3">
    <source>
        <dbReference type="Proteomes" id="UP001295684"/>
    </source>
</evidence>
<feature type="compositionally biased region" description="Polar residues" evidence="1">
    <location>
        <begin position="145"/>
        <end position="166"/>
    </location>
</feature>
<protein>
    <submittedName>
        <fullName evidence="2">Uncharacterized protein</fullName>
    </submittedName>
</protein>
<gene>
    <name evidence="2" type="ORF">ECRASSUSDP1_LOCUS24131</name>
</gene>
<keyword evidence="3" id="KW-1185">Reference proteome</keyword>
<feature type="compositionally biased region" description="Polar residues" evidence="1">
    <location>
        <begin position="415"/>
        <end position="424"/>
    </location>
</feature>
<evidence type="ECO:0000313" key="2">
    <source>
        <dbReference type="EMBL" id="CAI2382652.1"/>
    </source>
</evidence>
<proteinExistence type="predicted"/>
<feature type="compositionally biased region" description="Basic residues" evidence="1">
    <location>
        <begin position="337"/>
        <end position="348"/>
    </location>
</feature>